<accession>A0A914GZA7</accession>
<reference evidence="3" key="1">
    <citation type="submission" date="2022-11" db="UniProtKB">
        <authorList>
            <consortium name="WormBaseParasite"/>
        </authorList>
    </citation>
    <scope>IDENTIFICATION</scope>
</reference>
<feature type="compositionally biased region" description="Basic and acidic residues" evidence="1">
    <location>
        <begin position="7"/>
        <end position="27"/>
    </location>
</feature>
<name>A0A914GZA7_GLORO</name>
<protein>
    <submittedName>
        <fullName evidence="3">Uncharacterized protein</fullName>
    </submittedName>
</protein>
<proteinExistence type="predicted"/>
<evidence type="ECO:0000313" key="3">
    <source>
        <dbReference type="WBParaSite" id="Gr19_v10_g11779.t1"/>
    </source>
</evidence>
<feature type="compositionally biased region" description="Basic and acidic residues" evidence="1">
    <location>
        <begin position="222"/>
        <end position="231"/>
    </location>
</feature>
<feature type="region of interest" description="Disordered" evidence="1">
    <location>
        <begin position="1"/>
        <end position="27"/>
    </location>
</feature>
<evidence type="ECO:0000313" key="2">
    <source>
        <dbReference type="Proteomes" id="UP000887572"/>
    </source>
</evidence>
<evidence type="ECO:0000256" key="1">
    <source>
        <dbReference type="SAM" id="MobiDB-lite"/>
    </source>
</evidence>
<organism evidence="2 3">
    <name type="scientific">Globodera rostochiensis</name>
    <name type="common">Golden nematode worm</name>
    <name type="synonym">Heterodera rostochiensis</name>
    <dbReference type="NCBI Taxonomy" id="31243"/>
    <lineage>
        <taxon>Eukaryota</taxon>
        <taxon>Metazoa</taxon>
        <taxon>Ecdysozoa</taxon>
        <taxon>Nematoda</taxon>
        <taxon>Chromadorea</taxon>
        <taxon>Rhabditida</taxon>
        <taxon>Tylenchina</taxon>
        <taxon>Tylenchomorpha</taxon>
        <taxon>Tylenchoidea</taxon>
        <taxon>Heteroderidae</taxon>
        <taxon>Heteroderinae</taxon>
        <taxon>Globodera</taxon>
    </lineage>
</organism>
<feature type="region of interest" description="Disordered" evidence="1">
    <location>
        <begin position="211"/>
        <end position="317"/>
    </location>
</feature>
<sequence length="376" mass="43539">MTASTESSKRFVSSEEEMRQTHQVHEENVREMEQIRHTNATLDMAGADSFRAQTEQAAIKIVTPFYKLGEKPSAEVQLGSSVADLSARFARADSDYKAERSAEHFRLQIIEPKVISHAHIPAHATRDYARRHLITDFPSLHGKRSFIDLEAIEQRKLRQQRQLPEAGDRDRDLDKFLKVREEKEQWKTPWPAPKPDDESLRELDRLRHNIDQLQKASMRRSKSLDELRPVKAEQFPLPPPLPLRRTILEPKKDPPDQHNRRWRSRSAGRHRRRRCRTTRERGWRESASSSSSETAETETDEESWCSADSDQHQTGGEKVKHALEAVCANHTRAAVSEDRISVAEKHRRPDNVDDNAAHFLPDSRKTLRHCAMIKRC</sequence>
<keyword evidence="2" id="KW-1185">Reference proteome</keyword>
<dbReference type="AlphaFoldDB" id="A0A914GZA7"/>
<feature type="compositionally biased region" description="Basic and acidic residues" evidence="1">
    <location>
        <begin position="246"/>
        <end position="259"/>
    </location>
</feature>
<dbReference type="Proteomes" id="UP000887572">
    <property type="component" value="Unplaced"/>
</dbReference>
<feature type="compositionally biased region" description="Basic residues" evidence="1">
    <location>
        <begin position="260"/>
        <end position="276"/>
    </location>
</feature>
<dbReference type="WBParaSite" id="Gr19_v10_g11779.t1">
    <property type="protein sequence ID" value="Gr19_v10_g11779.t1"/>
    <property type="gene ID" value="Gr19_v10_g11779"/>
</dbReference>
<feature type="compositionally biased region" description="Low complexity" evidence="1">
    <location>
        <begin position="285"/>
        <end position="294"/>
    </location>
</feature>